<protein>
    <recommendedName>
        <fullName evidence="4">DUF192 domain-containing protein</fullName>
    </recommendedName>
</protein>
<evidence type="ECO:0000313" key="2">
    <source>
        <dbReference type="EMBL" id="RUO79302.1"/>
    </source>
</evidence>
<comment type="caution">
    <text evidence="2">The sequence shown here is derived from an EMBL/GenBank/DDBJ whole genome shotgun (WGS) entry which is preliminary data.</text>
</comment>
<keyword evidence="1" id="KW-1133">Transmembrane helix</keyword>
<dbReference type="Pfam" id="PF02643">
    <property type="entry name" value="DUF192"/>
    <property type="match status" value="1"/>
</dbReference>
<dbReference type="InterPro" id="IPR003795">
    <property type="entry name" value="DUF192"/>
</dbReference>
<dbReference type="InterPro" id="IPR038695">
    <property type="entry name" value="Saro_0823-like_sf"/>
</dbReference>
<dbReference type="PROSITE" id="PS51257">
    <property type="entry name" value="PROKAR_LIPOPROTEIN"/>
    <property type="match status" value="1"/>
</dbReference>
<evidence type="ECO:0000256" key="1">
    <source>
        <dbReference type="SAM" id="Phobius"/>
    </source>
</evidence>
<evidence type="ECO:0008006" key="4">
    <source>
        <dbReference type="Google" id="ProtNLM"/>
    </source>
</evidence>
<dbReference type="Gene3D" id="2.60.120.1140">
    <property type="entry name" value="Protein of unknown function DUF192"/>
    <property type="match status" value="1"/>
</dbReference>
<gene>
    <name evidence="2" type="ORF">CWI83_01965</name>
</gene>
<dbReference type="AlphaFoldDB" id="A0A432ZN74"/>
<keyword evidence="1" id="KW-0812">Transmembrane</keyword>
<accession>A0A432ZN74</accession>
<reference evidence="2 3" key="1">
    <citation type="journal article" date="2011" name="Front. Microbiol.">
        <title>Genomic signatures of strain selection and enhancement in Bacillus atrophaeus var. globigii, a historical biowarfare simulant.</title>
        <authorList>
            <person name="Gibbons H.S."/>
            <person name="Broomall S.M."/>
            <person name="McNew L.A."/>
            <person name="Daligault H."/>
            <person name="Chapman C."/>
            <person name="Bruce D."/>
            <person name="Karavis M."/>
            <person name="Krepps M."/>
            <person name="McGregor P.A."/>
            <person name="Hong C."/>
            <person name="Park K.H."/>
            <person name="Akmal A."/>
            <person name="Feldman A."/>
            <person name="Lin J.S."/>
            <person name="Chang W.E."/>
            <person name="Higgs B.W."/>
            <person name="Demirev P."/>
            <person name="Lindquist J."/>
            <person name="Liem A."/>
            <person name="Fochler E."/>
            <person name="Read T.D."/>
            <person name="Tapia R."/>
            <person name="Johnson S."/>
            <person name="Bishop-Lilly K.A."/>
            <person name="Detter C."/>
            <person name="Han C."/>
            <person name="Sozhamannan S."/>
            <person name="Rosenzweig C.N."/>
            <person name="Skowronski E.W."/>
        </authorList>
    </citation>
    <scope>NUCLEOTIDE SEQUENCE [LARGE SCALE GENOMIC DNA]</scope>
    <source>
        <strain evidence="2 3">PIT1</strain>
    </source>
</reference>
<organism evidence="2 3">
    <name type="scientific">Pseudidiomarina taiwanensis</name>
    <dbReference type="NCBI Taxonomy" id="337250"/>
    <lineage>
        <taxon>Bacteria</taxon>
        <taxon>Pseudomonadati</taxon>
        <taxon>Pseudomonadota</taxon>
        <taxon>Gammaproteobacteria</taxon>
        <taxon>Alteromonadales</taxon>
        <taxon>Idiomarinaceae</taxon>
        <taxon>Pseudidiomarina</taxon>
    </lineage>
</organism>
<sequence length="172" mass="19221">MRCITSFRTRLMSKLFQLGGYVGAMTFLAACSVYIPPAAAELAQEPLCIADHPHTITVEIADTYDSRARGLMFRESLAEHAGMLFRYQDDRPSSAGFWMYNTYLPLDIAYIGADNRIKAIIAMDPCPSIDPKRCPSYQPGVSYRSALEMNQGYFAKYNIGIGREIVACPQNK</sequence>
<keyword evidence="1" id="KW-0472">Membrane</keyword>
<dbReference type="EMBL" id="PIQG01000001">
    <property type="protein sequence ID" value="RUO79302.1"/>
    <property type="molecule type" value="Genomic_DNA"/>
</dbReference>
<proteinExistence type="predicted"/>
<feature type="transmembrane region" description="Helical" evidence="1">
    <location>
        <begin position="15"/>
        <end position="35"/>
    </location>
</feature>
<dbReference type="PANTHER" id="PTHR37953:SF1">
    <property type="entry name" value="UPF0127 PROTEIN MJ1496"/>
    <property type="match status" value="1"/>
</dbReference>
<evidence type="ECO:0000313" key="3">
    <source>
        <dbReference type="Proteomes" id="UP000288279"/>
    </source>
</evidence>
<name>A0A432ZN74_9GAMM</name>
<dbReference type="PANTHER" id="PTHR37953">
    <property type="entry name" value="UPF0127 PROTEIN MJ1496"/>
    <property type="match status" value="1"/>
</dbReference>
<keyword evidence="3" id="KW-1185">Reference proteome</keyword>
<dbReference type="Proteomes" id="UP000288279">
    <property type="component" value="Unassembled WGS sequence"/>
</dbReference>